<name>A0A2N5VI60_9BASI</name>
<feature type="compositionally biased region" description="Acidic residues" evidence="3">
    <location>
        <begin position="1733"/>
        <end position="1780"/>
    </location>
</feature>
<feature type="compositionally biased region" description="Polar residues" evidence="3">
    <location>
        <begin position="1154"/>
        <end position="1170"/>
    </location>
</feature>
<feature type="region of interest" description="Disordered" evidence="3">
    <location>
        <begin position="1"/>
        <end position="71"/>
    </location>
</feature>
<dbReference type="GO" id="GO:0005085">
    <property type="term" value="F:guanyl-nucleotide exchange factor activity"/>
    <property type="evidence" value="ECO:0007669"/>
    <property type="project" value="UniProtKB-KW"/>
</dbReference>
<sequence length="2409" mass="266845">MVNNQNNNQPTNQPTNDDDDDNDNNNDCEHENEQDAMDFHSVSSSGSTSSAKLLGTKPPSTQTILPQSAGVPGSSAFLYIPHRSTRSSKLTPPPAPKLKYSQDASLSSKSSSISERPVTPSSPAHSTNKNMVSSNNSVQTPHQSPIQNKSRPISTSSRFSRQNAREADVLGKILGWRHSKTLRTSTSFKSSPRSQPKQTYFKQIHSPNKHNTPSKSLIKSTLQQELPEIFRPSSSRISSSVPRPSQDGAFPNPSLVQQEAQEDTQTSTKKHSTSSRPYLTQQSSSDLTSSTHASSNPSSSVTHAGSSQTSFHLLPPSSPVAAHLLPSSNESSQHQPPNGPIKPFALRRPVLKKSFSSGQLHQHFNLTQDPSKPHSQSSAPSHTPQSTQPSSLASSLHIPERFNHQPTTPDRPNSLVVPDETNRIVPASRSQLINAPYASQPHHRFSLPSMHAVLDADPSLSDMIQLDYAPSDDSHYSAQLASPLPKHPSMHGVASNESIRTAKPNTEFKSLNALSALPSLADDDSPSPQDAHRNNVSPSDHDASTPTVRRPRRFQNPRIFDIFTPVHRREPVDPMRRFNFLSPELTGSSAPSETSSNPSQPQSLGVSVNSSLNSSHLLGPLANLNSAFNKDPRFVIWAENPASSLRQKPAASIYPASLKRSSATIETRHYPQHPASASTSHLGIDHSTGRLTHAPNSTSLGFSSPSNLGTSTKRWSRSVKTPTSHHFNVEPTSNSSPNLAADIHHLPDDNNTRRKSREELPHTHPTASQGTELIPKLGHDRILMAATIERWVAELTTHIDSMGLAEFFFTYRAIMTPTELAHLLASRFEWSIMFRSSSYAKRLPEWNLDNFLVDPDLEKGILGLDGRLLSLDNDGESLRRVAKVRTFVMIRHWLLNHFEDDFLLDVPLQTAVYNWLENLTEKIKRIQRIIYRLENHAVSDSEKLSYQTATTPTTFSGEEDLKILKNLRKVFKELQATHHQSFNVVAREKPDSTSQTDGTSDQKHGRLNRKLPKVDVRELFKEADKRNDQSPARRNRRSHTADVVALERSLAKTHPGHARAHSANTLAQVRAANFAKTDLRLCDPGDPDKTSLSEVLRADENPRQSTDDPDFSTSNEKLITKLKQVFESDTRRHRDGVHHQFHQKESDSDPTRFSFIQSNSTLPTQHQRQLMMSRMRAPDNSSEMPKSLVTAQTRSNMSNHTSASFNQGGLPFPQHHNPFHRYFTTTMGTIGRFKRMINNRSGPHLASNSPAMSGNHYVTGIPMPVASSVPLSGEPGSQQEQSNEIGDLLCAKGDLDRYLSFFEIQKDSSISSYEDKLDKESVQMDGSDLSTAEAPTEAKLGLRRMAESEEPFGSPVVQYDDLSESQLSLSSSLSYTTCTSESMPSENEGEPKIEISGSDPVMVSTEENLIDQSASTPNEHLLHGSMSTETIKSEAHHLPLPGGGMDLLKKQLRKKFTNKDMCPVLMRASMDESFSGPVPDYSNSLIRHSEDSPRVNTFSINVSSPHGEKDMGDRPTSVQLDDIDLMDSDEDSPVGVQKLRRLPGAVDLKQAIAFGRKSIFNLKGGLMKGNDDRSKRFSTETSSSIGTRRVPSIAGSMFRRSKLSHRPSVPNSIASSLAPSALESTSSTEPHDTGIVTPGVVANFVADGLESDDDEPGDVEAALRRLEGVIDADREKEKARKVELQMIKSMEVSRRTRSFSRNTGSQCSFSSQTDEADEARSESAEGDDHASEESDEDKIDANEEEEEEEEEGDEEDDSEQEEQDEEEHGEEDGYEDNDENAAEHEHEQGTETQLVRKSISSFLDRSGMNSPIAEGDEEETDTPAAPTPKLSPMTSDQTDSSKLPASDLSQPPTTITNEITAASKPGIRFFSDHSKGLSLDDSGMADDRSEDHSKTLRGNGKRLATRSQQVMTRKGSLHKLFSSNQHVGKASGPTKQKVPSGGIPLPSYNMTTGKPTIMHSLPLPPVHRSFLLDCRTEILAQQFCLIERDLLRNITWQELLLSKWQEDRSSSQHHGNLNGGPGPRGTRRKKGTSSTAEDAVTCWETFMKQRAKEKMRMKGRIQNQHPNLTSLGPDGAGITIKKLEGNEINALIMRFNLTCNWVASELVLTANLDERVALLGKFIRLAFKCYRQNNFQTLTQIIHGLQTPYVERLKKTWSKLGIWESRMFRDLKEFTSHLSNFKSLRNVQDSLISDSPSSSFSTLTQSNNPSAAPHHSSNNNSSPNVNIPSSSGGSTAHYTHTSDVGAGRTSHTYSRATNSVNACIPFLGLYLRDLTVNDELPTYLDPTDPSIPVEIDRMSGKLKKLSNPQVFENLPSLPSIGGQRLTTEGKQQQQQQQDESEVLEYGYYPLVNINKLRTYAKIILKIVEFQNRSIKNYTFETDSKWFLTCLKIKCLSSEQIRLLSRTCEP</sequence>
<dbReference type="STRING" id="200324.A0A2N5VI60"/>
<feature type="region of interest" description="Disordered" evidence="3">
    <location>
        <begin position="1880"/>
        <end position="1908"/>
    </location>
</feature>
<dbReference type="Proteomes" id="UP000235388">
    <property type="component" value="Unassembled WGS sequence"/>
</dbReference>
<feature type="compositionally biased region" description="Basic and acidic residues" evidence="3">
    <location>
        <begin position="742"/>
        <end position="762"/>
    </location>
</feature>
<dbReference type="InterPro" id="IPR008937">
    <property type="entry name" value="Ras-like_GEF"/>
</dbReference>
<comment type="caution">
    <text evidence="7">The sequence shown here is derived from an EMBL/GenBank/DDBJ whole genome shotgun (WGS) entry which is preliminary data.</text>
</comment>
<feature type="region of interest" description="Disordered" evidence="3">
    <location>
        <begin position="473"/>
        <end position="494"/>
    </location>
</feature>
<dbReference type="PROSITE" id="PS50212">
    <property type="entry name" value="RASGEF_NTER"/>
    <property type="match status" value="1"/>
</dbReference>
<feature type="compositionally biased region" description="Acidic residues" evidence="3">
    <location>
        <begin position="16"/>
        <end position="26"/>
    </location>
</feature>
<dbReference type="OrthoDB" id="10254377at2759"/>
<feature type="compositionally biased region" description="Polar residues" evidence="3">
    <location>
        <begin position="1790"/>
        <end position="1809"/>
    </location>
</feature>
<protein>
    <recommendedName>
        <fullName evidence="10">N-terminal Ras-GEF domain-containing protein</fullName>
    </recommendedName>
</protein>
<dbReference type="EMBL" id="PGCI01000015">
    <property type="protein sequence ID" value="PLW49684.1"/>
    <property type="molecule type" value="Genomic_DNA"/>
</dbReference>
<feature type="region of interest" description="Disordered" evidence="3">
    <location>
        <begin position="518"/>
        <end position="556"/>
    </location>
</feature>
<feature type="region of interest" description="Disordered" evidence="3">
    <location>
        <begin position="1925"/>
        <end position="1946"/>
    </location>
</feature>
<dbReference type="PROSITE" id="PS50009">
    <property type="entry name" value="RASGEF_CAT"/>
    <property type="match status" value="1"/>
</dbReference>
<feature type="region of interest" description="Disordered" evidence="3">
    <location>
        <begin position="1671"/>
        <end position="1853"/>
    </location>
</feature>
<feature type="compositionally biased region" description="Low complexity" evidence="3">
    <location>
        <begin position="41"/>
        <end position="50"/>
    </location>
</feature>
<feature type="compositionally biased region" description="Low complexity" evidence="3">
    <location>
        <begin position="101"/>
        <end position="114"/>
    </location>
</feature>
<feature type="region of interest" description="Disordered" evidence="3">
    <location>
        <begin position="83"/>
        <end position="166"/>
    </location>
</feature>
<feature type="compositionally biased region" description="Polar residues" evidence="3">
    <location>
        <begin position="326"/>
        <end position="336"/>
    </location>
</feature>
<dbReference type="CDD" id="cd06224">
    <property type="entry name" value="REM"/>
    <property type="match status" value="1"/>
</dbReference>
<feature type="region of interest" description="Disordered" evidence="3">
    <location>
        <begin position="231"/>
        <end position="344"/>
    </location>
</feature>
<feature type="region of interest" description="Disordered" evidence="3">
    <location>
        <begin position="1081"/>
        <end position="1115"/>
    </location>
</feature>
<proteinExistence type="predicted"/>
<dbReference type="Proteomes" id="UP000235392">
    <property type="component" value="Unassembled WGS sequence"/>
</dbReference>
<evidence type="ECO:0000313" key="7">
    <source>
        <dbReference type="EMBL" id="PLW49684.1"/>
    </source>
</evidence>
<feature type="compositionally biased region" description="Basic and acidic residues" evidence="3">
    <location>
        <begin position="1718"/>
        <end position="1732"/>
    </location>
</feature>
<evidence type="ECO:0000259" key="4">
    <source>
        <dbReference type="PROSITE" id="PS50009"/>
    </source>
</evidence>
<dbReference type="SMART" id="SM00147">
    <property type="entry name" value="RasGEF"/>
    <property type="match status" value="1"/>
</dbReference>
<dbReference type="Gene3D" id="1.10.840.10">
    <property type="entry name" value="Ras guanine-nucleotide exchange factors catalytic domain"/>
    <property type="match status" value="1"/>
</dbReference>
<feature type="compositionally biased region" description="Low complexity" evidence="3">
    <location>
        <begin position="588"/>
        <end position="610"/>
    </location>
</feature>
<feature type="compositionally biased region" description="Basic and acidic residues" evidence="3">
    <location>
        <begin position="1081"/>
        <end position="1106"/>
    </location>
</feature>
<dbReference type="Pfam" id="PF00618">
    <property type="entry name" value="RasGEF_N"/>
    <property type="match status" value="1"/>
</dbReference>
<feature type="compositionally biased region" description="Polar residues" evidence="3">
    <location>
        <begin position="1699"/>
        <end position="1713"/>
    </location>
</feature>
<feature type="compositionally biased region" description="Low complexity" evidence="3">
    <location>
        <begin position="279"/>
        <end position="302"/>
    </location>
</feature>
<dbReference type="GO" id="GO:0007265">
    <property type="term" value="P:Ras protein signal transduction"/>
    <property type="evidence" value="ECO:0007669"/>
    <property type="project" value="TreeGrafter"/>
</dbReference>
<feature type="region of interest" description="Disordered" evidence="3">
    <location>
        <begin position="2198"/>
        <end position="2250"/>
    </location>
</feature>
<feature type="compositionally biased region" description="Basic and acidic residues" evidence="3">
    <location>
        <begin position="1885"/>
        <end position="1894"/>
    </location>
</feature>
<keyword evidence="8" id="KW-1185">Reference proteome</keyword>
<accession>A0A2N5VI60</accession>
<evidence type="ECO:0000313" key="8">
    <source>
        <dbReference type="Proteomes" id="UP000235388"/>
    </source>
</evidence>
<feature type="compositionally biased region" description="Polar residues" evidence="3">
    <location>
        <begin position="1832"/>
        <end position="1853"/>
    </location>
</feature>
<gene>
    <name evidence="6" type="ORF">PCANC_13178</name>
    <name evidence="7" type="ORF">PCASD_02270</name>
</gene>
<feature type="compositionally biased region" description="Polar residues" evidence="3">
    <location>
        <begin position="119"/>
        <end position="162"/>
    </location>
</feature>
<feature type="region of interest" description="Disordered" evidence="3">
    <location>
        <begin position="2007"/>
        <end position="2036"/>
    </location>
</feature>
<feature type="compositionally biased region" description="Basic and acidic residues" evidence="3">
    <location>
        <begin position="1671"/>
        <end position="1683"/>
    </location>
</feature>
<feature type="region of interest" description="Disordered" evidence="3">
    <location>
        <begin position="581"/>
        <end position="610"/>
    </location>
</feature>
<reference evidence="8 9" key="1">
    <citation type="submission" date="2017-11" db="EMBL/GenBank/DDBJ databases">
        <title>De novo assembly and phasing of dikaryotic genomes from two isolates of Puccinia coronata f. sp. avenae, the causal agent of oat crown rust.</title>
        <authorList>
            <person name="Miller M.E."/>
            <person name="Zhang Y."/>
            <person name="Omidvar V."/>
            <person name="Sperschneider J."/>
            <person name="Schwessinger B."/>
            <person name="Raley C."/>
            <person name="Palmer J.M."/>
            <person name="Garnica D."/>
            <person name="Upadhyaya N."/>
            <person name="Rathjen J."/>
            <person name="Taylor J.M."/>
            <person name="Park R.F."/>
            <person name="Dodds P.N."/>
            <person name="Hirsch C.D."/>
            <person name="Kianian S.F."/>
            <person name="Figueroa M."/>
        </authorList>
    </citation>
    <scope>NUCLEOTIDE SEQUENCE [LARGE SCALE GENOMIC DNA]</scope>
    <source>
        <strain evidence="6">12NC29</strain>
        <strain evidence="7">12SD80</strain>
    </source>
</reference>
<organism evidence="7 9">
    <name type="scientific">Puccinia coronata f. sp. avenae</name>
    <dbReference type="NCBI Taxonomy" id="200324"/>
    <lineage>
        <taxon>Eukaryota</taxon>
        <taxon>Fungi</taxon>
        <taxon>Dikarya</taxon>
        <taxon>Basidiomycota</taxon>
        <taxon>Pucciniomycotina</taxon>
        <taxon>Pucciniomycetes</taxon>
        <taxon>Pucciniales</taxon>
        <taxon>Pucciniaceae</taxon>
        <taxon>Puccinia</taxon>
    </lineage>
</organism>
<feature type="region of interest" description="Disordered" evidence="3">
    <location>
        <begin position="364"/>
        <end position="394"/>
    </location>
</feature>
<evidence type="ECO:0000256" key="1">
    <source>
        <dbReference type="ARBA" id="ARBA00022658"/>
    </source>
</evidence>
<feature type="compositionally biased region" description="Low complexity" evidence="3">
    <location>
        <begin position="2198"/>
        <end position="2234"/>
    </location>
</feature>
<dbReference type="Gene3D" id="1.20.870.10">
    <property type="entry name" value="Son of sevenless (SoS) protein Chain: S domain 1"/>
    <property type="match status" value="1"/>
</dbReference>
<dbReference type="SUPFAM" id="SSF48366">
    <property type="entry name" value="Ras GEF"/>
    <property type="match status" value="1"/>
</dbReference>
<evidence type="ECO:0000313" key="9">
    <source>
        <dbReference type="Proteomes" id="UP000235392"/>
    </source>
</evidence>
<dbReference type="EMBL" id="PGCJ01000166">
    <property type="protein sequence ID" value="PLW41678.1"/>
    <property type="molecule type" value="Genomic_DNA"/>
</dbReference>
<evidence type="ECO:0008006" key="10">
    <source>
        <dbReference type="Google" id="ProtNLM"/>
    </source>
</evidence>
<feature type="domain" description="N-terminal Ras-GEF" evidence="5">
    <location>
        <begin position="779"/>
        <end position="941"/>
    </location>
</feature>
<evidence type="ECO:0000313" key="6">
    <source>
        <dbReference type="EMBL" id="PLW41678.1"/>
    </source>
</evidence>
<dbReference type="PANTHER" id="PTHR23113">
    <property type="entry name" value="GUANINE NUCLEOTIDE EXCHANGE FACTOR"/>
    <property type="match status" value="1"/>
</dbReference>
<feature type="compositionally biased region" description="Polar residues" evidence="3">
    <location>
        <begin position="694"/>
        <end position="738"/>
    </location>
</feature>
<feature type="region of interest" description="Disordered" evidence="3">
    <location>
        <begin position="981"/>
        <end position="1042"/>
    </location>
</feature>
<feature type="region of interest" description="Disordered" evidence="3">
    <location>
        <begin position="183"/>
        <end position="215"/>
    </location>
</feature>
<keyword evidence="1 2" id="KW-0344">Guanine-nucleotide releasing factor</keyword>
<dbReference type="InterPro" id="IPR023578">
    <property type="entry name" value="Ras_GEF_dom_sf"/>
</dbReference>
<feature type="region of interest" description="Disordered" evidence="3">
    <location>
        <begin position="1129"/>
        <end position="1170"/>
    </location>
</feature>
<dbReference type="Pfam" id="PF00617">
    <property type="entry name" value="RasGEF"/>
    <property type="match status" value="1"/>
</dbReference>
<dbReference type="InterPro" id="IPR001895">
    <property type="entry name" value="RASGEF_cat_dom"/>
</dbReference>
<evidence type="ECO:0000259" key="5">
    <source>
        <dbReference type="PROSITE" id="PS50212"/>
    </source>
</evidence>
<feature type="compositionally biased region" description="Low complexity" evidence="3">
    <location>
        <begin position="373"/>
        <end position="391"/>
    </location>
</feature>
<evidence type="ECO:0000256" key="2">
    <source>
        <dbReference type="PROSITE-ProRule" id="PRU00168"/>
    </source>
</evidence>
<dbReference type="InterPro" id="IPR036964">
    <property type="entry name" value="RASGEF_cat_dom_sf"/>
</dbReference>
<feature type="compositionally biased region" description="Low complexity" evidence="3">
    <location>
        <begin position="1"/>
        <end position="15"/>
    </location>
</feature>
<dbReference type="InterPro" id="IPR000651">
    <property type="entry name" value="Ras-like_Gua-exchang_fac_N"/>
</dbReference>
<feature type="domain" description="Ras-GEF" evidence="4">
    <location>
        <begin position="1975"/>
        <end position="2345"/>
    </location>
</feature>
<dbReference type="GO" id="GO:0005886">
    <property type="term" value="C:plasma membrane"/>
    <property type="evidence" value="ECO:0007669"/>
    <property type="project" value="TreeGrafter"/>
</dbReference>
<feature type="compositionally biased region" description="Basic and acidic residues" evidence="3">
    <location>
        <begin position="1012"/>
        <end position="1028"/>
    </location>
</feature>
<feature type="region of interest" description="Disordered" evidence="3">
    <location>
        <begin position="667"/>
        <end position="771"/>
    </location>
</feature>
<evidence type="ECO:0000256" key="3">
    <source>
        <dbReference type="SAM" id="MobiDB-lite"/>
    </source>
</evidence>
<feature type="compositionally biased region" description="Low complexity" evidence="3">
    <location>
        <begin position="231"/>
        <end position="245"/>
    </location>
</feature>
<dbReference type="PANTHER" id="PTHR23113:SF363">
    <property type="entry name" value="PROTEIN SON OF SEVENLESS"/>
    <property type="match status" value="1"/>
</dbReference>